<proteinExistence type="predicted"/>
<gene>
    <name evidence="2" type="primary">RvY_09750-1</name>
    <name evidence="2" type="synonym">RvY_09750.1</name>
    <name evidence="2" type="ORF">RvY_09750</name>
</gene>
<dbReference type="EMBL" id="BDGG01000004">
    <property type="protein sequence ID" value="GAU98631.1"/>
    <property type="molecule type" value="Genomic_DNA"/>
</dbReference>
<evidence type="ECO:0000256" key="1">
    <source>
        <dbReference type="SAM" id="MobiDB-lite"/>
    </source>
</evidence>
<comment type="caution">
    <text evidence="2">The sequence shown here is derived from an EMBL/GenBank/DDBJ whole genome shotgun (WGS) entry which is preliminary data.</text>
</comment>
<name>A0A1D1VAG1_RAMVA</name>
<organism evidence="2 3">
    <name type="scientific">Ramazzottius varieornatus</name>
    <name type="common">Water bear</name>
    <name type="synonym">Tardigrade</name>
    <dbReference type="NCBI Taxonomy" id="947166"/>
    <lineage>
        <taxon>Eukaryota</taxon>
        <taxon>Metazoa</taxon>
        <taxon>Ecdysozoa</taxon>
        <taxon>Tardigrada</taxon>
        <taxon>Eutardigrada</taxon>
        <taxon>Parachela</taxon>
        <taxon>Hypsibioidea</taxon>
        <taxon>Ramazzottiidae</taxon>
        <taxon>Ramazzottius</taxon>
    </lineage>
</organism>
<dbReference type="Proteomes" id="UP000186922">
    <property type="component" value="Unassembled WGS sequence"/>
</dbReference>
<feature type="region of interest" description="Disordered" evidence="1">
    <location>
        <begin position="1"/>
        <end position="34"/>
    </location>
</feature>
<evidence type="ECO:0000313" key="3">
    <source>
        <dbReference type="Proteomes" id="UP000186922"/>
    </source>
</evidence>
<keyword evidence="3" id="KW-1185">Reference proteome</keyword>
<reference evidence="2 3" key="1">
    <citation type="journal article" date="2016" name="Nat. Commun.">
        <title>Extremotolerant tardigrade genome and improved radiotolerance of human cultured cells by tardigrade-unique protein.</title>
        <authorList>
            <person name="Hashimoto T."/>
            <person name="Horikawa D.D."/>
            <person name="Saito Y."/>
            <person name="Kuwahara H."/>
            <person name="Kozuka-Hata H."/>
            <person name="Shin-I T."/>
            <person name="Minakuchi Y."/>
            <person name="Ohishi K."/>
            <person name="Motoyama A."/>
            <person name="Aizu T."/>
            <person name="Enomoto A."/>
            <person name="Kondo K."/>
            <person name="Tanaka S."/>
            <person name="Hara Y."/>
            <person name="Koshikawa S."/>
            <person name="Sagara H."/>
            <person name="Miura T."/>
            <person name="Yokobori S."/>
            <person name="Miyagawa K."/>
            <person name="Suzuki Y."/>
            <person name="Kubo T."/>
            <person name="Oyama M."/>
            <person name="Kohara Y."/>
            <person name="Fujiyama A."/>
            <person name="Arakawa K."/>
            <person name="Katayama T."/>
            <person name="Toyoda A."/>
            <person name="Kunieda T."/>
        </authorList>
    </citation>
    <scope>NUCLEOTIDE SEQUENCE [LARGE SCALE GENOMIC DNA]</scope>
    <source>
        <strain evidence="2 3">YOKOZUNA-1</strain>
    </source>
</reference>
<protein>
    <submittedName>
        <fullName evidence="2">Uncharacterized protein</fullName>
    </submittedName>
</protein>
<accession>A0A1D1VAG1</accession>
<dbReference type="AlphaFoldDB" id="A0A1D1VAG1"/>
<sequence length="43" mass="4726">MVIVDSPKPKRRPKGKDGQHQEAPVDDGQTKRGVNQVAKVAFL</sequence>
<evidence type="ECO:0000313" key="2">
    <source>
        <dbReference type="EMBL" id="GAU98631.1"/>
    </source>
</evidence>